<dbReference type="InterPro" id="IPR006525">
    <property type="entry name" value="Cystatin-related_pln"/>
</dbReference>
<proteinExistence type="predicted"/>
<comment type="caution">
    <text evidence="1">The sequence shown here is derived from an EMBL/GenBank/DDBJ whole genome shotgun (WGS) entry which is preliminary data.</text>
</comment>
<dbReference type="EMBL" id="QGKX02001521">
    <property type="protein sequence ID" value="KAF3513518.1"/>
    <property type="molecule type" value="Genomic_DNA"/>
</dbReference>
<dbReference type="PANTHER" id="PTHR31260:SF54">
    <property type="entry name" value="CYSTATIN DOMAIN-CONTAINING PROTEIN"/>
    <property type="match status" value="1"/>
</dbReference>
<dbReference type="InterPro" id="IPR046350">
    <property type="entry name" value="Cystatin_sf"/>
</dbReference>
<protein>
    <recommendedName>
        <fullName evidence="3">Cystatin domain-containing protein</fullName>
    </recommendedName>
</protein>
<organism evidence="1 2">
    <name type="scientific">Brassica cretica</name>
    <name type="common">Mustard</name>
    <dbReference type="NCBI Taxonomy" id="69181"/>
    <lineage>
        <taxon>Eukaryota</taxon>
        <taxon>Viridiplantae</taxon>
        <taxon>Streptophyta</taxon>
        <taxon>Embryophyta</taxon>
        <taxon>Tracheophyta</taxon>
        <taxon>Spermatophyta</taxon>
        <taxon>Magnoliopsida</taxon>
        <taxon>eudicotyledons</taxon>
        <taxon>Gunneridae</taxon>
        <taxon>Pentapetalae</taxon>
        <taxon>rosids</taxon>
        <taxon>malvids</taxon>
        <taxon>Brassicales</taxon>
        <taxon>Brassicaceae</taxon>
        <taxon>Brassiceae</taxon>
        <taxon>Brassica</taxon>
    </lineage>
</organism>
<sequence>MASSSRIDYEIISDPFDPRCVVACFIPLWRDNEKEKLLLERITGGARSHQRTDKELAGLSQNLCHSTLIRETDRQFFGRLAEESIGDYNIKEGTSFDFLEVEKANLYRSKGYIYFITFVAKDPCHQTKVFQAKVCNVFCREIEHSFCRLKPGQQVECDEDSKRVVKKPRYNTRSNKRADVGDILRD</sequence>
<evidence type="ECO:0008006" key="3">
    <source>
        <dbReference type="Google" id="ProtNLM"/>
    </source>
</evidence>
<evidence type="ECO:0000313" key="1">
    <source>
        <dbReference type="EMBL" id="KAF3513518.1"/>
    </source>
</evidence>
<dbReference type="NCBIfam" id="TIGR01638">
    <property type="entry name" value="Atha_cystat_rel"/>
    <property type="match status" value="1"/>
</dbReference>
<gene>
    <name evidence="1" type="ORF">F2Q69_00003956</name>
</gene>
<accession>A0A8S9P905</accession>
<dbReference type="Proteomes" id="UP000712600">
    <property type="component" value="Unassembled WGS sequence"/>
</dbReference>
<dbReference type="Gene3D" id="3.10.450.10">
    <property type="match status" value="1"/>
</dbReference>
<dbReference type="SUPFAM" id="SSF54403">
    <property type="entry name" value="Cystatin/monellin"/>
    <property type="match status" value="1"/>
</dbReference>
<name>A0A8S9P905_BRACR</name>
<evidence type="ECO:0000313" key="2">
    <source>
        <dbReference type="Proteomes" id="UP000712600"/>
    </source>
</evidence>
<dbReference type="AlphaFoldDB" id="A0A8S9P905"/>
<dbReference type="InterPro" id="IPR006462">
    <property type="entry name" value="MS5"/>
</dbReference>
<dbReference type="PANTHER" id="PTHR31260">
    <property type="entry name" value="CYSTATIN/MONELLIN SUPERFAMILY PROTEIN"/>
    <property type="match status" value="1"/>
</dbReference>
<reference evidence="1" key="1">
    <citation type="submission" date="2019-12" db="EMBL/GenBank/DDBJ databases">
        <title>Genome sequencing and annotation of Brassica cretica.</title>
        <authorList>
            <person name="Studholme D.J."/>
            <person name="Sarris P."/>
        </authorList>
    </citation>
    <scope>NUCLEOTIDE SEQUENCE</scope>
    <source>
        <strain evidence="1">PFS-109/04</strain>
        <tissue evidence="1">Leaf</tissue>
    </source>
</reference>